<accession>A0A1E5CBS1</accession>
<keyword evidence="1" id="KW-0812">Transmembrane</keyword>
<feature type="transmembrane region" description="Helical" evidence="1">
    <location>
        <begin position="46"/>
        <end position="64"/>
    </location>
</feature>
<evidence type="ECO:0000313" key="2">
    <source>
        <dbReference type="EMBL" id="OEE62877.1"/>
    </source>
</evidence>
<organism evidence="2 3">
    <name type="scientific">Enterovibrio norvegicus FF-454</name>
    <dbReference type="NCBI Taxonomy" id="1185651"/>
    <lineage>
        <taxon>Bacteria</taxon>
        <taxon>Pseudomonadati</taxon>
        <taxon>Pseudomonadota</taxon>
        <taxon>Gammaproteobacteria</taxon>
        <taxon>Vibrionales</taxon>
        <taxon>Vibrionaceae</taxon>
        <taxon>Enterovibrio</taxon>
    </lineage>
</organism>
<reference evidence="2 3" key="1">
    <citation type="journal article" date="2012" name="Science">
        <title>Ecological populations of bacteria act as socially cohesive units of antibiotic production and resistance.</title>
        <authorList>
            <person name="Cordero O.X."/>
            <person name="Wildschutte H."/>
            <person name="Kirkup B."/>
            <person name="Proehl S."/>
            <person name="Ngo L."/>
            <person name="Hussain F."/>
            <person name="Le Roux F."/>
            <person name="Mincer T."/>
            <person name="Polz M.F."/>
        </authorList>
    </citation>
    <scope>NUCLEOTIDE SEQUENCE [LARGE SCALE GENOMIC DNA]</scope>
    <source>
        <strain evidence="2 3">FF-454</strain>
    </source>
</reference>
<keyword evidence="3" id="KW-1185">Reference proteome</keyword>
<dbReference type="EMBL" id="AJWN02000032">
    <property type="protein sequence ID" value="OEE62877.1"/>
    <property type="molecule type" value="Genomic_DNA"/>
</dbReference>
<name>A0A1E5CBS1_9GAMM</name>
<evidence type="ECO:0000313" key="3">
    <source>
        <dbReference type="Proteomes" id="UP000095039"/>
    </source>
</evidence>
<evidence type="ECO:0000256" key="1">
    <source>
        <dbReference type="SAM" id="Phobius"/>
    </source>
</evidence>
<dbReference type="Proteomes" id="UP000095039">
    <property type="component" value="Unassembled WGS sequence"/>
</dbReference>
<proteinExistence type="predicted"/>
<gene>
    <name evidence="2" type="ORF">A1OK_20045</name>
</gene>
<protein>
    <submittedName>
        <fullName evidence="2">Uncharacterized protein</fullName>
    </submittedName>
</protein>
<keyword evidence="1" id="KW-1133">Transmembrane helix</keyword>
<comment type="caution">
    <text evidence="2">The sequence shown here is derived from an EMBL/GenBank/DDBJ whole genome shotgun (WGS) entry which is preliminary data.</text>
</comment>
<dbReference type="AlphaFoldDB" id="A0A1E5CBS1"/>
<sequence>MNAPRLPTVWLIIFAVASSSLSDLLLKQFGFAYDVFTQPFSITKVAIDSAVFIAIFIVLSFTYFKVQKLRSTKP</sequence>
<keyword evidence="1" id="KW-0472">Membrane</keyword>